<evidence type="ECO:0000313" key="2">
    <source>
        <dbReference type="EMBL" id="KAK5795243.1"/>
    </source>
</evidence>
<keyword evidence="1" id="KW-0472">Membrane</keyword>
<keyword evidence="1" id="KW-0812">Transmembrane</keyword>
<dbReference type="Pfam" id="PF05056">
    <property type="entry name" value="DUF674"/>
    <property type="match status" value="1"/>
</dbReference>
<dbReference type="Proteomes" id="UP001358586">
    <property type="component" value="Chromosome 10"/>
</dbReference>
<comment type="caution">
    <text evidence="2">The sequence shown here is derived from an EMBL/GenBank/DDBJ whole genome shotgun (WGS) entry which is preliminary data.</text>
</comment>
<dbReference type="InterPro" id="IPR007750">
    <property type="entry name" value="DUF674"/>
</dbReference>
<accession>A0ABR0NMU9</accession>
<dbReference type="PANTHER" id="PTHR33103:SF110">
    <property type="entry name" value="DUF674 FAMILY PROTEIN"/>
    <property type="match status" value="1"/>
</dbReference>
<keyword evidence="3" id="KW-1185">Reference proteome</keyword>
<evidence type="ECO:0000313" key="3">
    <source>
        <dbReference type="Proteomes" id="UP001358586"/>
    </source>
</evidence>
<dbReference type="EMBL" id="JARKNE010000010">
    <property type="protein sequence ID" value="KAK5795243.1"/>
    <property type="molecule type" value="Genomic_DNA"/>
</dbReference>
<evidence type="ECO:0000256" key="1">
    <source>
        <dbReference type="SAM" id="Phobius"/>
    </source>
</evidence>
<reference evidence="2 3" key="1">
    <citation type="submission" date="2023-03" db="EMBL/GenBank/DDBJ databases">
        <title>WGS of Gossypium arboreum.</title>
        <authorList>
            <person name="Yu D."/>
        </authorList>
    </citation>
    <scope>NUCLEOTIDE SEQUENCE [LARGE SCALE GENOMIC DNA]</scope>
    <source>
        <tissue evidence="2">Leaf</tissue>
    </source>
</reference>
<dbReference type="PANTHER" id="PTHR33103">
    <property type="entry name" value="OS01G0153900 PROTEIN"/>
    <property type="match status" value="1"/>
</dbReference>
<name>A0ABR0NMU9_GOSAR</name>
<organism evidence="2 3">
    <name type="scientific">Gossypium arboreum</name>
    <name type="common">Tree cotton</name>
    <name type="synonym">Gossypium nanking</name>
    <dbReference type="NCBI Taxonomy" id="29729"/>
    <lineage>
        <taxon>Eukaryota</taxon>
        <taxon>Viridiplantae</taxon>
        <taxon>Streptophyta</taxon>
        <taxon>Embryophyta</taxon>
        <taxon>Tracheophyta</taxon>
        <taxon>Spermatophyta</taxon>
        <taxon>Magnoliopsida</taxon>
        <taxon>eudicotyledons</taxon>
        <taxon>Gunneridae</taxon>
        <taxon>Pentapetalae</taxon>
        <taxon>rosids</taxon>
        <taxon>malvids</taxon>
        <taxon>Malvales</taxon>
        <taxon>Malvaceae</taxon>
        <taxon>Malvoideae</taxon>
        <taxon>Gossypium</taxon>
    </lineage>
</organism>
<proteinExistence type="predicted"/>
<gene>
    <name evidence="2" type="ORF">PVK06_036501</name>
</gene>
<protein>
    <submittedName>
        <fullName evidence="2">Uncharacterized protein</fullName>
    </submittedName>
</protein>
<feature type="transmembrane region" description="Helical" evidence="1">
    <location>
        <begin position="7"/>
        <end position="27"/>
    </location>
</feature>
<sequence>MPKLEKILLIFSFNILLLPVGTVIRLLTQEGIVGCLGNLYKSIEKLGVAYILSTTNKYTLLKPTYSSSLLANVPLLFPNIESSTTLGIYRWSYGLFALLALGP</sequence>
<keyword evidence="1" id="KW-1133">Transmembrane helix</keyword>